<dbReference type="RefSeq" id="WP_143941170.1">
    <property type="nucleotide sequence ID" value="NZ_VKLS01000237.1"/>
</dbReference>
<name>A0A553Z7L9_9ACTN</name>
<dbReference type="SUPFAM" id="SSF140453">
    <property type="entry name" value="EsxAB dimer-like"/>
    <property type="match status" value="1"/>
</dbReference>
<dbReference type="InterPro" id="IPR010310">
    <property type="entry name" value="T7SS_ESAT-6-like"/>
</dbReference>
<proteinExistence type="predicted"/>
<organism evidence="1 2">
    <name type="scientific">Streptomyces benahoarensis</name>
    <dbReference type="NCBI Taxonomy" id="2595054"/>
    <lineage>
        <taxon>Bacteria</taxon>
        <taxon>Bacillati</taxon>
        <taxon>Actinomycetota</taxon>
        <taxon>Actinomycetes</taxon>
        <taxon>Kitasatosporales</taxon>
        <taxon>Streptomycetaceae</taxon>
        <taxon>Streptomyces</taxon>
    </lineage>
</organism>
<evidence type="ECO:0000313" key="2">
    <source>
        <dbReference type="Proteomes" id="UP000320888"/>
    </source>
</evidence>
<dbReference type="OrthoDB" id="3538531at2"/>
<evidence type="ECO:0000313" key="1">
    <source>
        <dbReference type="EMBL" id="TSB37434.1"/>
    </source>
</evidence>
<reference evidence="1 2" key="1">
    <citation type="submission" date="2019-07" db="EMBL/GenBank/DDBJ databases">
        <title>Draft genome for Streptomyces benahoarensis MZ03-48.</title>
        <authorList>
            <person name="Gonzalez-Pimentel J.L."/>
        </authorList>
    </citation>
    <scope>NUCLEOTIDE SEQUENCE [LARGE SCALE GENOMIC DNA]</scope>
    <source>
        <strain evidence="1 2">MZ03-48</strain>
    </source>
</reference>
<dbReference type="Proteomes" id="UP000320888">
    <property type="component" value="Unassembled WGS sequence"/>
</dbReference>
<dbReference type="AlphaFoldDB" id="A0A553Z7L9"/>
<gene>
    <name evidence="1" type="ORF">FNZ23_18425</name>
</gene>
<dbReference type="EMBL" id="VKLS01000237">
    <property type="protein sequence ID" value="TSB37434.1"/>
    <property type="molecule type" value="Genomic_DNA"/>
</dbReference>
<dbReference type="Gene3D" id="1.10.287.1060">
    <property type="entry name" value="ESAT-6-like"/>
    <property type="match status" value="1"/>
</dbReference>
<comment type="caution">
    <text evidence="1">The sequence shown here is derived from an EMBL/GenBank/DDBJ whole genome shotgun (WGS) entry which is preliminary data.</text>
</comment>
<keyword evidence="2" id="KW-1185">Reference proteome</keyword>
<dbReference type="InterPro" id="IPR036689">
    <property type="entry name" value="ESAT-6-like_sf"/>
</dbReference>
<sequence length="86" mass="9934">MERGADLEKLRDLSKEFHKKSAELHALVKYLDARTKSSESFWKGPKANQFRQEWDSVRPTFDTFAETLESASRSARTNADNIERAT</sequence>
<dbReference type="Pfam" id="PF06013">
    <property type="entry name" value="WXG100"/>
    <property type="match status" value="1"/>
</dbReference>
<accession>A0A553Z7L9</accession>
<dbReference type="NCBIfam" id="TIGR03930">
    <property type="entry name" value="WXG100_ESAT6"/>
    <property type="match status" value="1"/>
</dbReference>
<protein>
    <submittedName>
        <fullName evidence="1">WXG100 family type VII secretion target</fullName>
    </submittedName>
</protein>